<dbReference type="Proteomes" id="UP000617628">
    <property type="component" value="Unassembled WGS sequence"/>
</dbReference>
<dbReference type="Pfam" id="PF08241">
    <property type="entry name" value="Methyltransf_11"/>
    <property type="match status" value="1"/>
</dbReference>
<dbReference type="PANTHER" id="PTHR43861">
    <property type="entry name" value="TRANS-ACONITATE 2-METHYLTRANSFERASE-RELATED"/>
    <property type="match status" value="1"/>
</dbReference>
<evidence type="ECO:0000259" key="1">
    <source>
        <dbReference type="Pfam" id="PF08241"/>
    </source>
</evidence>
<dbReference type="RefSeq" id="WP_200356623.1">
    <property type="nucleotide sequence ID" value="NZ_JAENIL010000030.1"/>
</dbReference>
<sequence>MNFSDRSNYEKTWEGLAKDFDSAQHFVAGHNDNKEFQRSAQVTLEVLKETIGVSKEDTFLEIGCGIGRVGRALSPHVGQWNGADISSGMIAQAEKYLNDLDNVSLHKLQASSLEQFEDESFDAIYCTVVFMHLLEWDRYRYIKEAMRLLKPGGRVYFDNVDITTDHGWQVFTDGYNIPVSERPAHMSMVSSADELLTYGQKAGYQNTRIHRWGGAWVALVGTKS</sequence>
<dbReference type="GO" id="GO:0008757">
    <property type="term" value="F:S-adenosylmethionine-dependent methyltransferase activity"/>
    <property type="evidence" value="ECO:0007669"/>
    <property type="project" value="InterPro"/>
</dbReference>
<dbReference type="AlphaFoldDB" id="A0A934RXK7"/>
<feature type="domain" description="Methyltransferase type 11" evidence="1">
    <location>
        <begin position="60"/>
        <end position="157"/>
    </location>
</feature>
<reference evidence="2" key="1">
    <citation type="submission" date="2021-01" db="EMBL/GenBank/DDBJ databases">
        <title>Modified the classification status of verrucomicrobia.</title>
        <authorList>
            <person name="Feng X."/>
        </authorList>
    </citation>
    <scope>NUCLEOTIDE SEQUENCE</scope>
    <source>
        <strain evidence="2">KCTC 13126</strain>
    </source>
</reference>
<protein>
    <submittedName>
        <fullName evidence="2">Class I SAM-dependent methyltransferase</fullName>
    </submittedName>
</protein>
<dbReference type="Gene3D" id="3.40.50.150">
    <property type="entry name" value="Vaccinia Virus protein VP39"/>
    <property type="match status" value="1"/>
</dbReference>
<evidence type="ECO:0000313" key="3">
    <source>
        <dbReference type="Proteomes" id="UP000617628"/>
    </source>
</evidence>
<keyword evidence="2" id="KW-0808">Transferase</keyword>
<dbReference type="InterPro" id="IPR029063">
    <property type="entry name" value="SAM-dependent_MTases_sf"/>
</dbReference>
<dbReference type="SUPFAM" id="SSF53335">
    <property type="entry name" value="S-adenosyl-L-methionine-dependent methyltransferases"/>
    <property type="match status" value="1"/>
</dbReference>
<comment type="caution">
    <text evidence="2">The sequence shown here is derived from an EMBL/GenBank/DDBJ whole genome shotgun (WGS) entry which is preliminary data.</text>
</comment>
<dbReference type="PANTHER" id="PTHR43861:SF1">
    <property type="entry name" value="TRANS-ACONITATE 2-METHYLTRANSFERASE"/>
    <property type="match status" value="1"/>
</dbReference>
<dbReference type="CDD" id="cd02440">
    <property type="entry name" value="AdoMet_MTases"/>
    <property type="match status" value="1"/>
</dbReference>
<dbReference type="EMBL" id="JAENIL010000030">
    <property type="protein sequence ID" value="MBK1878411.1"/>
    <property type="molecule type" value="Genomic_DNA"/>
</dbReference>
<gene>
    <name evidence="2" type="ORF">JIN87_16140</name>
</gene>
<keyword evidence="2" id="KW-0489">Methyltransferase</keyword>
<accession>A0A934RXK7</accession>
<evidence type="ECO:0000313" key="2">
    <source>
        <dbReference type="EMBL" id="MBK1878411.1"/>
    </source>
</evidence>
<name>A0A934RXK7_9BACT</name>
<proteinExistence type="predicted"/>
<organism evidence="2 3">
    <name type="scientific">Pelagicoccus mobilis</name>
    <dbReference type="NCBI Taxonomy" id="415221"/>
    <lineage>
        <taxon>Bacteria</taxon>
        <taxon>Pseudomonadati</taxon>
        <taxon>Verrucomicrobiota</taxon>
        <taxon>Opitutia</taxon>
        <taxon>Puniceicoccales</taxon>
        <taxon>Pelagicoccaceae</taxon>
        <taxon>Pelagicoccus</taxon>
    </lineage>
</organism>
<dbReference type="GO" id="GO:0032259">
    <property type="term" value="P:methylation"/>
    <property type="evidence" value="ECO:0007669"/>
    <property type="project" value="UniProtKB-KW"/>
</dbReference>
<keyword evidence="3" id="KW-1185">Reference proteome</keyword>
<dbReference type="InterPro" id="IPR013216">
    <property type="entry name" value="Methyltransf_11"/>
</dbReference>